<proteinExistence type="predicted"/>
<evidence type="ECO:0000256" key="1">
    <source>
        <dbReference type="SAM" id="MobiDB-lite"/>
    </source>
</evidence>
<reference evidence="2" key="1">
    <citation type="submission" date="2015-11" db="EMBL/GenBank/DDBJ databases">
        <title>De novo transcriptome assembly of four potential Pierce s Disease insect vectors from Arizona vineyards.</title>
        <authorList>
            <person name="Tassone E.E."/>
        </authorList>
    </citation>
    <scope>NUCLEOTIDE SEQUENCE</scope>
</reference>
<protein>
    <submittedName>
        <fullName evidence="2">Uncharacterized protein</fullName>
    </submittedName>
</protein>
<accession>A0A1B6JBH3</accession>
<organism evidence="2">
    <name type="scientific">Homalodisca liturata</name>
    <dbReference type="NCBI Taxonomy" id="320908"/>
    <lineage>
        <taxon>Eukaryota</taxon>
        <taxon>Metazoa</taxon>
        <taxon>Ecdysozoa</taxon>
        <taxon>Arthropoda</taxon>
        <taxon>Hexapoda</taxon>
        <taxon>Insecta</taxon>
        <taxon>Pterygota</taxon>
        <taxon>Neoptera</taxon>
        <taxon>Paraneoptera</taxon>
        <taxon>Hemiptera</taxon>
        <taxon>Auchenorrhyncha</taxon>
        <taxon>Membracoidea</taxon>
        <taxon>Cicadellidae</taxon>
        <taxon>Cicadellinae</taxon>
        <taxon>Proconiini</taxon>
        <taxon>Homalodisca</taxon>
    </lineage>
</organism>
<feature type="non-terminal residue" evidence="2">
    <location>
        <position position="1"/>
    </location>
</feature>
<sequence>SESLTDSEPSRTISNNVSEEVTPDLVVTSASPTASTISTSNLVSVMVTDHAASDITITSHLIINGLFSTLNRLNSADTVTTQDVTATSLPSTIASTFVSNRTNNTLIEDIIRDLPDMIVTSPAFISTNVSTLHKQHNTVTEDTTPDISVTSASHNTTTSTGKNHTVTEVSAPNTMVTSESVFKTISSTNLTNNAETEITLMSSTASLPSPISTPNAMNLTTTVANIADSTVTTSSPTSLTFSTPFTSMKTGSLINLLNKTVTSPSSVIRTDSLPTTVDTVEPIVIISDPTLPSSSDNVTVDLTLRTDNEMDSKLIDLHTSVTTTLSTDTMGIVTSEISNQNAITSSPSSFTVNISTPNSFITTFVLDFASRSSRYIRETSPFATTEQSETTLFNYEFVNNDCSPKIKLICQKLKIPIKTNHPLLVIIFPCCRKSTRKSGPTSGVRHHSN</sequence>
<feature type="region of interest" description="Disordered" evidence="1">
    <location>
        <begin position="136"/>
        <end position="164"/>
    </location>
</feature>
<dbReference type="AlphaFoldDB" id="A0A1B6JBH3"/>
<gene>
    <name evidence="2" type="ORF">g.32313</name>
</gene>
<evidence type="ECO:0000313" key="2">
    <source>
        <dbReference type="EMBL" id="JAS96447.1"/>
    </source>
</evidence>
<dbReference type="EMBL" id="GECU01011259">
    <property type="protein sequence ID" value="JAS96447.1"/>
    <property type="molecule type" value="Transcribed_RNA"/>
</dbReference>
<name>A0A1B6JBH3_9HEMI</name>